<sequence>MSNTDPRSHLISGSNIWNVCVIDNIDFKQSTFARGNIFDVTRSSTHAILRLVFQFTLPIDISLIEDETIELNENNFTIGRNKDADDLMQSFINIIQEFLLFNNNNNKLTFAQNFNMELFNKKIIETYNTCMKDIPPANIVILEAGDNPNNNDNINESCDQYFKDLNIPNNKSINIGCDEAIFRRIMRYYIINSKVQPLLGMWHTSKDMCSVLLVIFSSYGIYNFAALLGVKFLDKLEQVVDYRSTCRVLDLIWGAVSCALHIYAKKNNINFNEIMNIDNNLVKVWYCFFEWGSYWKGHRLGIRTGNFLMQLKCLEAFSPLFPVAGKNNYTKSVVQYLSIINKSPRLQKLLNFVGSVNLTRDGHFYAFDEALETFGVKFIKENITGNIYNNETLKRQIKAAQSERERMDLLVGEFVNDITVSYTEYAINSRQEALWKLTDSLVIAFESQTPTEYHLFHNCKELTPTGYQKFFESYNLGKKRLIEIYRQEVLHLDPIITKGRRKKEIVVTKVKDVQNTNKKNNKRNQSEITTHIESNIAPTESNVESNITPTESNIVSNITPTIPAISQLENLQIVESIINDERPQKRKRHTKTNEEIEILTPYLSNPSPTDNDTNLILTALLNISDHWTKKKVKDTWHNNKKKLNKNKNNT</sequence>
<dbReference type="OrthoDB" id="2429853at2759"/>
<comment type="caution">
    <text evidence="2">The sequence shown here is derived from an EMBL/GenBank/DDBJ whole genome shotgun (WGS) entry which is preliminary data.</text>
</comment>
<dbReference type="Proteomes" id="UP000266861">
    <property type="component" value="Unassembled WGS sequence"/>
</dbReference>
<evidence type="ECO:0000256" key="1">
    <source>
        <dbReference type="SAM" id="MobiDB-lite"/>
    </source>
</evidence>
<evidence type="ECO:0000313" key="3">
    <source>
        <dbReference type="Proteomes" id="UP000266861"/>
    </source>
</evidence>
<protein>
    <submittedName>
        <fullName evidence="2">Uncharacterized protein</fullName>
    </submittedName>
</protein>
<accession>A0A397IVS0</accession>
<feature type="compositionally biased region" description="Polar residues" evidence="1">
    <location>
        <begin position="526"/>
        <end position="548"/>
    </location>
</feature>
<proteinExistence type="predicted"/>
<organism evidence="2 3">
    <name type="scientific">Diversispora epigaea</name>
    <dbReference type="NCBI Taxonomy" id="1348612"/>
    <lineage>
        <taxon>Eukaryota</taxon>
        <taxon>Fungi</taxon>
        <taxon>Fungi incertae sedis</taxon>
        <taxon>Mucoromycota</taxon>
        <taxon>Glomeromycotina</taxon>
        <taxon>Glomeromycetes</taxon>
        <taxon>Diversisporales</taxon>
        <taxon>Diversisporaceae</taxon>
        <taxon>Diversispora</taxon>
    </lineage>
</organism>
<dbReference type="EMBL" id="PQFF01000176">
    <property type="protein sequence ID" value="RHZ77023.1"/>
    <property type="molecule type" value="Genomic_DNA"/>
</dbReference>
<gene>
    <name evidence="2" type="ORF">Glove_186g166</name>
</gene>
<keyword evidence="3" id="KW-1185">Reference proteome</keyword>
<name>A0A397IVS0_9GLOM</name>
<reference evidence="2 3" key="1">
    <citation type="submission" date="2018-08" db="EMBL/GenBank/DDBJ databases">
        <title>Genome and evolution of the arbuscular mycorrhizal fungus Diversispora epigaea (formerly Glomus versiforme) and its bacterial endosymbionts.</title>
        <authorList>
            <person name="Sun X."/>
            <person name="Fei Z."/>
            <person name="Harrison M."/>
        </authorList>
    </citation>
    <scope>NUCLEOTIDE SEQUENCE [LARGE SCALE GENOMIC DNA]</scope>
    <source>
        <strain evidence="2 3">IT104</strain>
    </source>
</reference>
<feature type="region of interest" description="Disordered" evidence="1">
    <location>
        <begin position="516"/>
        <end position="548"/>
    </location>
</feature>
<dbReference type="AlphaFoldDB" id="A0A397IVS0"/>
<evidence type="ECO:0000313" key="2">
    <source>
        <dbReference type="EMBL" id="RHZ77023.1"/>
    </source>
</evidence>